<dbReference type="Proteomes" id="UP000820669">
    <property type="component" value="Unassembled WGS sequence"/>
</dbReference>
<keyword evidence="4 7" id="KW-0812">Transmembrane</keyword>
<feature type="transmembrane region" description="Helical" evidence="7">
    <location>
        <begin position="166"/>
        <end position="186"/>
    </location>
</feature>
<reference evidence="9 10" key="1">
    <citation type="submission" date="2020-04" db="EMBL/GenBank/DDBJ databases">
        <authorList>
            <person name="Klaysubun C."/>
            <person name="Duangmal K."/>
            <person name="Lipun K."/>
        </authorList>
    </citation>
    <scope>NUCLEOTIDE SEQUENCE [LARGE SCALE GENOMIC DNA]</scope>
    <source>
        <strain evidence="9 10">K10HN5</strain>
    </source>
</reference>
<keyword evidence="3" id="KW-1003">Cell membrane</keyword>
<evidence type="ECO:0000256" key="5">
    <source>
        <dbReference type="ARBA" id="ARBA00022989"/>
    </source>
</evidence>
<feature type="transmembrane region" description="Helical" evidence="7">
    <location>
        <begin position="138"/>
        <end position="160"/>
    </location>
</feature>
<keyword evidence="2" id="KW-0813">Transport</keyword>
<evidence type="ECO:0000313" key="9">
    <source>
        <dbReference type="EMBL" id="NMH96178.1"/>
    </source>
</evidence>
<feature type="transmembrane region" description="Helical" evidence="7">
    <location>
        <begin position="43"/>
        <end position="59"/>
    </location>
</feature>
<sequence length="422" mass="44045">MTDGQGFRSLTPAARLLVFNQFGINVGFYMVLPFLASYLRDDLGYGAALVGLVLGVRNLSQQGMFLVGGSAADRLGCRPMIILGCALRVVAFGAFALFTTLPGIVVAAVLTGLAGALFNPAVRTYLTHESPGRRAEVFAVFNVFAHAGALVGPLLGAALLLVDFRLVALVACAAFAVLTVAQVLVLPARPTETQDRGVLGSWWEVVTNRRFVAFTLFGAAYFALYNQLYLALPLEAQRVTGSTASISVVFVVSTVVGIALQVRLTRWLRARRPAGWCVAAGLATMGAGFVPLLVAAPLTPTRAGAGSLGAAVLVALPVLAGTVVFTIGMAITDPFVMDLLPVVGSERLAGTYYGFFYLVSALVTAAVAALVGALIDLPGQRWAPPAALIAVALLGALGVARMHRRGLLELRPVPVPAAKEAT</sequence>
<dbReference type="InterPro" id="IPR020846">
    <property type="entry name" value="MFS_dom"/>
</dbReference>
<dbReference type="InterPro" id="IPR036259">
    <property type="entry name" value="MFS_trans_sf"/>
</dbReference>
<dbReference type="RefSeq" id="WP_169379551.1">
    <property type="nucleotide sequence ID" value="NZ_JAAXLA010000003.1"/>
</dbReference>
<evidence type="ECO:0000256" key="3">
    <source>
        <dbReference type="ARBA" id="ARBA00022475"/>
    </source>
</evidence>
<feature type="transmembrane region" description="Helical" evidence="7">
    <location>
        <begin position="352"/>
        <end position="375"/>
    </location>
</feature>
<evidence type="ECO:0000256" key="1">
    <source>
        <dbReference type="ARBA" id="ARBA00004651"/>
    </source>
</evidence>
<keyword evidence="10" id="KW-1185">Reference proteome</keyword>
<evidence type="ECO:0000256" key="7">
    <source>
        <dbReference type="SAM" id="Phobius"/>
    </source>
</evidence>
<feature type="transmembrane region" description="Helical" evidence="7">
    <location>
        <begin position="244"/>
        <end position="262"/>
    </location>
</feature>
<comment type="subcellular location">
    <subcellularLocation>
        <location evidence="1">Cell membrane</location>
        <topology evidence="1">Multi-pass membrane protein</topology>
    </subcellularLocation>
</comment>
<dbReference type="PANTHER" id="PTHR23517">
    <property type="entry name" value="RESISTANCE PROTEIN MDTM, PUTATIVE-RELATED-RELATED"/>
    <property type="match status" value="1"/>
</dbReference>
<keyword evidence="6 7" id="KW-0472">Membrane</keyword>
<protein>
    <submittedName>
        <fullName evidence="9">MFS transporter</fullName>
    </submittedName>
</protein>
<gene>
    <name evidence="9" type="ORF">HF526_02400</name>
</gene>
<feature type="transmembrane region" description="Helical" evidence="7">
    <location>
        <begin position="80"/>
        <end position="98"/>
    </location>
</feature>
<feature type="transmembrane region" description="Helical" evidence="7">
    <location>
        <begin position="104"/>
        <end position="126"/>
    </location>
</feature>
<accession>A0ABX1S7P8</accession>
<evidence type="ECO:0000259" key="8">
    <source>
        <dbReference type="PROSITE" id="PS50850"/>
    </source>
</evidence>
<dbReference type="Gene3D" id="1.20.1250.20">
    <property type="entry name" value="MFS general substrate transporter like domains"/>
    <property type="match status" value="1"/>
</dbReference>
<feature type="domain" description="Major facilitator superfamily (MFS) profile" evidence="8">
    <location>
        <begin position="13"/>
        <end position="407"/>
    </location>
</feature>
<feature type="transmembrane region" description="Helical" evidence="7">
    <location>
        <begin position="211"/>
        <end position="232"/>
    </location>
</feature>
<dbReference type="SUPFAM" id="SSF103473">
    <property type="entry name" value="MFS general substrate transporter"/>
    <property type="match status" value="1"/>
</dbReference>
<evidence type="ECO:0000256" key="6">
    <source>
        <dbReference type="ARBA" id="ARBA00023136"/>
    </source>
</evidence>
<proteinExistence type="predicted"/>
<dbReference type="InterPro" id="IPR011701">
    <property type="entry name" value="MFS"/>
</dbReference>
<feature type="transmembrane region" description="Helical" evidence="7">
    <location>
        <begin position="274"/>
        <end position="296"/>
    </location>
</feature>
<dbReference type="InterPro" id="IPR050171">
    <property type="entry name" value="MFS_Transporters"/>
</dbReference>
<keyword evidence="5 7" id="KW-1133">Transmembrane helix</keyword>
<evidence type="ECO:0000256" key="2">
    <source>
        <dbReference type="ARBA" id="ARBA00022448"/>
    </source>
</evidence>
<dbReference type="PANTHER" id="PTHR23517:SF2">
    <property type="entry name" value="MULTIDRUG RESISTANCE PROTEIN MDTH"/>
    <property type="match status" value="1"/>
</dbReference>
<dbReference type="Pfam" id="PF07690">
    <property type="entry name" value="MFS_1"/>
    <property type="match status" value="1"/>
</dbReference>
<feature type="transmembrane region" description="Helical" evidence="7">
    <location>
        <begin position="12"/>
        <end position="31"/>
    </location>
</feature>
<feature type="transmembrane region" description="Helical" evidence="7">
    <location>
        <begin position="308"/>
        <end position="331"/>
    </location>
</feature>
<evidence type="ECO:0000313" key="10">
    <source>
        <dbReference type="Proteomes" id="UP000820669"/>
    </source>
</evidence>
<dbReference type="EMBL" id="JAAXLA010000003">
    <property type="protein sequence ID" value="NMH96178.1"/>
    <property type="molecule type" value="Genomic_DNA"/>
</dbReference>
<evidence type="ECO:0000256" key="4">
    <source>
        <dbReference type="ARBA" id="ARBA00022692"/>
    </source>
</evidence>
<feature type="transmembrane region" description="Helical" evidence="7">
    <location>
        <begin position="381"/>
        <end position="400"/>
    </location>
</feature>
<dbReference type="PROSITE" id="PS50850">
    <property type="entry name" value="MFS"/>
    <property type="match status" value="1"/>
</dbReference>
<comment type="caution">
    <text evidence="9">The sequence shown here is derived from an EMBL/GenBank/DDBJ whole genome shotgun (WGS) entry which is preliminary data.</text>
</comment>
<organism evidence="9 10">
    <name type="scientific">Pseudonocardia acidicola</name>
    <dbReference type="NCBI Taxonomy" id="2724939"/>
    <lineage>
        <taxon>Bacteria</taxon>
        <taxon>Bacillati</taxon>
        <taxon>Actinomycetota</taxon>
        <taxon>Actinomycetes</taxon>
        <taxon>Pseudonocardiales</taxon>
        <taxon>Pseudonocardiaceae</taxon>
        <taxon>Pseudonocardia</taxon>
    </lineage>
</organism>
<name>A0ABX1S7P8_9PSEU</name>